<dbReference type="Gene3D" id="3.20.20.140">
    <property type="entry name" value="Metal-dependent hydrolases"/>
    <property type="match status" value="1"/>
</dbReference>
<feature type="signal peptide" evidence="2">
    <location>
        <begin position="1"/>
        <end position="17"/>
    </location>
</feature>
<organism evidence="3 4">
    <name type="scientific">Zhongshania marina</name>
    <dbReference type="NCBI Taxonomy" id="2304603"/>
    <lineage>
        <taxon>Bacteria</taxon>
        <taxon>Pseudomonadati</taxon>
        <taxon>Pseudomonadota</taxon>
        <taxon>Gammaproteobacteria</taxon>
        <taxon>Cellvibrionales</taxon>
        <taxon>Spongiibacteraceae</taxon>
        <taxon>Zhongshania</taxon>
    </lineage>
</organism>
<dbReference type="SUPFAM" id="SSF50370">
    <property type="entry name" value="Ricin B-like lectins"/>
    <property type="match status" value="1"/>
</dbReference>
<dbReference type="InterPro" id="IPR032466">
    <property type="entry name" value="Metal_Hydrolase"/>
</dbReference>
<reference evidence="3" key="1">
    <citation type="submission" date="2018-01" db="EMBL/GenBank/DDBJ databases">
        <authorList>
            <person name="Yu X.-D."/>
        </authorList>
    </citation>
    <scope>NUCLEOTIDE SEQUENCE</scope>
    <source>
        <strain evidence="3">ZX-21</strain>
    </source>
</reference>
<evidence type="ECO:0000256" key="2">
    <source>
        <dbReference type="SAM" id="SignalP"/>
    </source>
</evidence>
<feature type="chain" id="PRO_5015751697" evidence="2">
    <location>
        <begin position="18"/>
        <end position="738"/>
    </location>
</feature>
<dbReference type="PROSITE" id="PS51257">
    <property type="entry name" value="PROKAR_LIPOPROTEIN"/>
    <property type="match status" value="1"/>
</dbReference>
<name>A0A2S4HJU1_9GAMM</name>
<feature type="region of interest" description="Disordered" evidence="1">
    <location>
        <begin position="22"/>
        <end position="43"/>
    </location>
</feature>
<keyword evidence="2" id="KW-0732">Signal</keyword>
<comment type="caution">
    <text evidence="3">The sequence shown here is derived from an EMBL/GenBank/DDBJ whole genome shotgun (WGS) entry which is preliminary data.</text>
</comment>
<evidence type="ECO:0000256" key="1">
    <source>
        <dbReference type="SAM" id="MobiDB-lite"/>
    </source>
</evidence>
<dbReference type="EMBL" id="PQGG01000007">
    <property type="protein sequence ID" value="POP54264.1"/>
    <property type="molecule type" value="Genomic_DNA"/>
</dbReference>
<dbReference type="InterPro" id="IPR035992">
    <property type="entry name" value="Ricin_B-like_lectins"/>
</dbReference>
<dbReference type="RefSeq" id="WP_103683025.1">
    <property type="nucleotide sequence ID" value="NZ_PQGG01000007.1"/>
</dbReference>
<sequence length="738" mass="79682">MKIRLLALMLCSSTLISCGGSSSSNSGGSQGGNNPPPATETPVTRYDMANGCYAIQSTQTEKYVAASDGIYNSNAESIGAGDAFFMQPANLGKYLFYTEDRKLLTPAGGSVNTQDVATDAAIWTIDIASGSDSFTIVSDSTSQALQVNENGALITAENADGPAAQFKFAPSSGCSSYPEMPTAVSGNTFKGNGVDKPLIGFADIHTHMGMSSEMSYAGDVGPSAGGVLYGEVIHRFGVDHALENCENIHGPNGIRDGNNVLNMTPTETHNTEGWPTFVDWPRRDYLTHQVMYYKWVERAYLSGLRLMVNHGTNIAALCNVGKVLATNPQADCNDMSVAVKQLEYLYDVQDYIDAQSGGPGKGWYRIVKSPQEARQVINDGKMAVVLGVEVAQVFDCGVTMLPGGMEQRKCDQAQIDSEIQRLWDLGVRHVYPFHDIDSSLGGAGIFSGDVINVLNFLDTGAFWKTTECRDYPVDEPSVRTPGTEMTTAIPGSGNDPLTQLLFEATGGITPLYPPGKRCNARTVTDLGEYALHALMQRGMVIDIDHAAYHSKDIMLDIADQQTPAYPLSSGHDAHGGLTSDQVVRMLKNGGVIYPYKGTGVKHTEFLEKLKFWRNKAGISGNDQILGLGYGADANGFGGHPGPRGGDSEPVIYPFTLFSGEDWGSQFTGFDPVTVDMLLIPESGKYWHIDETGMSHYGLVADFVEEVRLEGGKEALDALYNSAEAYVQMWERAYNRNGN</sequence>
<dbReference type="Proteomes" id="UP000237222">
    <property type="component" value="Unassembled WGS sequence"/>
</dbReference>
<gene>
    <name evidence="3" type="ORF">C0068_03080</name>
</gene>
<evidence type="ECO:0000313" key="3">
    <source>
        <dbReference type="EMBL" id="POP54264.1"/>
    </source>
</evidence>
<proteinExistence type="predicted"/>
<dbReference type="AlphaFoldDB" id="A0A2S4HJU1"/>
<dbReference type="OrthoDB" id="6071905at2"/>
<accession>A0A2S4HJU1</accession>
<evidence type="ECO:0000313" key="4">
    <source>
        <dbReference type="Proteomes" id="UP000237222"/>
    </source>
</evidence>
<dbReference type="SUPFAM" id="SSF51556">
    <property type="entry name" value="Metallo-dependent hydrolases"/>
    <property type="match status" value="1"/>
</dbReference>
<protein>
    <submittedName>
        <fullName evidence="3">Peptidase M19</fullName>
    </submittedName>
</protein>